<gene>
    <name evidence="1" type="ORF">BV95_04173</name>
</gene>
<dbReference type="AlphaFoldDB" id="A0A081R8Q5"/>
<sequence>MTNALTPEECLDRARMHDQLAATTADASARMMHQAMAAEFRRRAGMAADGMRQVASRPIIELMPNVA</sequence>
<evidence type="ECO:0000313" key="1">
    <source>
        <dbReference type="EMBL" id="KEQ51578.1"/>
    </source>
</evidence>
<organism evidence="1 2">
    <name type="scientific">Sphingobium chlorophenolicum</name>
    <dbReference type="NCBI Taxonomy" id="46429"/>
    <lineage>
        <taxon>Bacteria</taxon>
        <taxon>Pseudomonadati</taxon>
        <taxon>Pseudomonadota</taxon>
        <taxon>Alphaproteobacteria</taxon>
        <taxon>Sphingomonadales</taxon>
        <taxon>Sphingomonadaceae</taxon>
        <taxon>Sphingobium</taxon>
    </lineage>
</organism>
<comment type="caution">
    <text evidence="1">The sequence shown here is derived from an EMBL/GenBank/DDBJ whole genome shotgun (WGS) entry which is preliminary data.</text>
</comment>
<dbReference type="PATRIC" id="fig|46429.4.peg.4160"/>
<dbReference type="Proteomes" id="UP000028411">
    <property type="component" value="Unassembled WGS sequence"/>
</dbReference>
<protein>
    <submittedName>
        <fullName evidence="1">Uncharacterized protein</fullName>
    </submittedName>
</protein>
<dbReference type="EMBL" id="JFHR01000077">
    <property type="protein sequence ID" value="KEQ51578.1"/>
    <property type="molecule type" value="Genomic_DNA"/>
</dbReference>
<dbReference type="OrthoDB" id="7476572at2"/>
<accession>A0A081R8Q5</accession>
<evidence type="ECO:0000313" key="2">
    <source>
        <dbReference type="Proteomes" id="UP000028411"/>
    </source>
</evidence>
<dbReference type="RefSeq" id="WP_037456693.1">
    <property type="nucleotide sequence ID" value="NZ_JFHR01000077.1"/>
</dbReference>
<name>A0A081R8Q5_SPHCR</name>
<proteinExistence type="predicted"/>
<reference evidence="1 2" key="1">
    <citation type="submission" date="2014-02" db="EMBL/GenBank/DDBJ databases">
        <title>Whole genome sequence of Sphingobium chlorophenolicum NBRC 16172.</title>
        <authorList>
            <person name="Gan H.M."/>
            <person name="Gan H.Y."/>
            <person name="Chew T.H."/>
            <person name="Savka M.A."/>
        </authorList>
    </citation>
    <scope>NUCLEOTIDE SEQUENCE [LARGE SCALE GENOMIC DNA]</scope>
    <source>
        <strain evidence="1 2">NBRC 16172</strain>
    </source>
</reference>